<comment type="similarity">
    <text evidence="1 7">Belongs to the cytochrome P450 family.</text>
</comment>
<evidence type="ECO:0000313" key="8">
    <source>
        <dbReference type="EMBL" id="WNG50725.1"/>
    </source>
</evidence>
<protein>
    <submittedName>
        <fullName evidence="8">Cytochrome P450</fullName>
    </submittedName>
</protein>
<accession>A0ABY9X5Q8</accession>
<evidence type="ECO:0000256" key="6">
    <source>
        <dbReference type="ARBA" id="ARBA00023033"/>
    </source>
</evidence>
<evidence type="ECO:0000256" key="4">
    <source>
        <dbReference type="ARBA" id="ARBA00023002"/>
    </source>
</evidence>
<evidence type="ECO:0000256" key="5">
    <source>
        <dbReference type="ARBA" id="ARBA00023004"/>
    </source>
</evidence>
<dbReference type="SUPFAM" id="SSF48264">
    <property type="entry name" value="Cytochrome P450"/>
    <property type="match status" value="1"/>
</dbReference>
<dbReference type="EMBL" id="CP043494">
    <property type="protein sequence ID" value="WNG50725.1"/>
    <property type="molecule type" value="Genomic_DNA"/>
</dbReference>
<dbReference type="Pfam" id="PF00067">
    <property type="entry name" value="p450"/>
    <property type="match status" value="1"/>
</dbReference>
<dbReference type="InterPro" id="IPR001128">
    <property type="entry name" value="Cyt_P450"/>
</dbReference>
<keyword evidence="2 7" id="KW-0349">Heme</keyword>
<dbReference type="PROSITE" id="PS00086">
    <property type="entry name" value="CYTOCHROME_P450"/>
    <property type="match status" value="1"/>
</dbReference>
<evidence type="ECO:0000256" key="2">
    <source>
        <dbReference type="ARBA" id="ARBA00022617"/>
    </source>
</evidence>
<dbReference type="CDD" id="cd20620">
    <property type="entry name" value="CYP132-like"/>
    <property type="match status" value="1"/>
</dbReference>
<dbReference type="Gene3D" id="1.10.630.10">
    <property type="entry name" value="Cytochrome P450"/>
    <property type="match status" value="1"/>
</dbReference>
<dbReference type="InterPro" id="IPR017972">
    <property type="entry name" value="Cyt_P450_CS"/>
</dbReference>
<dbReference type="RefSeq" id="WP_395810161.1">
    <property type="nucleotide sequence ID" value="NZ_CP043494.1"/>
</dbReference>
<keyword evidence="3 7" id="KW-0479">Metal-binding</keyword>
<dbReference type="PANTHER" id="PTHR24291:SF50">
    <property type="entry name" value="BIFUNCTIONAL ALBAFLAVENONE MONOOXYGENASE_TERPENE SYNTHASE"/>
    <property type="match status" value="1"/>
</dbReference>
<proteinExistence type="inferred from homology"/>
<dbReference type="PRINTS" id="PR00385">
    <property type="entry name" value="P450"/>
</dbReference>
<dbReference type="PANTHER" id="PTHR24291">
    <property type="entry name" value="CYTOCHROME P450 FAMILY 4"/>
    <property type="match status" value="1"/>
</dbReference>
<name>A0ABY9X5Q8_9BACT</name>
<dbReference type="InterPro" id="IPR050196">
    <property type="entry name" value="Cytochrome_P450_Monoox"/>
</dbReference>
<keyword evidence="5 7" id="KW-0408">Iron</keyword>
<evidence type="ECO:0000256" key="1">
    <source>
        <dbReference type="ARBA" id="ARBA00010617"/>
    </source>
</evidence>
<dbReference type="PRINTS" id="PR00465">
    <property type="entry name" value="EP450IV"/>
</dbReference>
<keyword evidence="6 7" id="KW-0503">Monooxygenase</keyword>
<keyword evidence="4 7" id="KW-0560">Oxidoreductase</keyword>
<organism evidence="8 9">
    <name type="scientific">Archangium minus</name>
    <dbReference type="NCBI Taxonomy" id="83450"/>
    <lineage>
        <taxon>Bacteria</taxon>
        <taxon>Pseudomonadati</taxon>
        <taxon>Myxococcota</taxon>
        <taxon>Myxococcia</taxon>
        <taxon>Myxococcales</taxon>
        <taxon>Cystobacterineae</taxon>
        <taxon>Archangiaceae</taxon>
        <taxon>Archangium</taxon>
    </lineage>
</organism>
<evidence type="ECO:0000313" key="9">
    <source>
        <dbReference type="Proteomes" id="UP001611383"/>
    </source>
</evidence>
<dbReference type="Proteomes" id="UP001611383">
    <property type="component" value="Chromosome"/>
</dbReference>
<dbReference type="InterPro" id="IPR036396">
    <property type="entry name" value="Cyt_P450_sf"/>
</dbReference>
<reference evidence="8 9" key="1">
    <citation type="submission" date="2019-08" db="EMBL/GenBank/DDBJ databases">
        <title>Archangium and Cystobacter genomes.</title>
        <authorList>
            <person name="Chen I.-C.K."/>
            <person name="Wielgoss S."/>
        </authorList>
    </citation>
    <scope>NUCLEOTIDE SEQUENCE [LARGE SCALE GENOMIC DNA]</scope>
    <source>
        <strain evidence="8 9">Cbm 6</strain>
    </source>
</reference>
<evidence type="ECO:0000256" key="7">
    <source>
        <dbReference type="RuleBase" id="RU000461"/>
    </source>
</evidence>
<evidence type="ECO:0000256" key="3">
    <source>
        <dbReference type="ARBA" id="ARBA00022723"/>
    </source>
</evidence>
<keyword evidence="9" id="KW-1185">Reference proteome</keyword>
<gene>
    <name evidence="8" type="ORF">F0U60_46320</name>
</gene>
<dbReference type="InterPro" id="IPR002403">
    <property type="entry name" value="Cyt_P450_E_grp-IV"/>
</dbReference>
<sequence length="446" mass="50742">MSTSRIQLPPGPRSLPVLGAVFDYAKDPLAFLERCVREHGDVVYADFLGQPTYVLQNPEHIEYVLVTRHRHYIKDKLQQRMLGGRLLGNGLLTNEGDSWLRQRRLMQPAFHRQRLTAYGRVMVEHARRQRSSWGDGEVRDVYADMMQLTLGIVIKSLFDLEAVGEAEAVGPALARVMEHFARVQSVVFPDWLPTPENRGYREAVERLNTFVSHLIQRRREAGGDAGDLLSLLLHVQDEEGGRMSDQQIRDEVLTLALAGHETTSITLAFCFHLLARNPEAEASLHQELDAVLGGREPTVEDLPSLPFTEQVVKESLRLYPPAWSLSREALEEDEVGGWRIPAGAVVVMNPWTVHRDARFYEEPEAFRPQRWADGLEQRLPRFAWFPFGGGPRLCIGLGFAMMEARLVLAMLAQRFRFERVPDDAVELLPSITLRPKHGVKVRLRVR</sequence>